<feature type="transmembrane region" description="Helical" evidence="1">
    <location>
        <begin position="68"/>
        <end position="93"/>
    </location>
</feature>
<dbReference type="Proteomes" id="UP001642540">
    <property type="component" value="Unassembled WGS sequence"/>
</dbReference>
<reference evidence="2 3" key="1">
    <citation type="submission" date="2024-08" db="EMBL/GenBank/DDBJ databases">
        <authorList>
            <person name="Cucini C."/>
            <person name="Frati F."/>
        </authorList>
    </citation>
    <scope>NUCLEOTIDE SEQUENCE [LARGE SCALE GENOMIC DNA]</scope>
</reference>
<organism evidence="2 3">
    <name type="scientific">Orchesella dallaii</name>
    <dbReference type="NCBI Taxonomy" id="48710"/>
    <lineage>
        <taxon>Eukaryota</taxon>
        <taxon>Metazoa</taxon>
        <taxon>Ecdysozoa</taxon>
        <taxon>Arthropoda</taxon>
        <taxon>Hexapoda</taxon>
        <taxon>Collembola</taxon>
        <taxon>Entomobryomorpha</taxon>
        <taxon>Entomobryoidea</taxon>
        <taxon>Orchesellidae</taxon>
        <taxon>Orchesellinae</taxon>
        <taxon>Orchesella</taxon>
    </lineage>
</organism>
<gene>
    <name evidence="2" type="ORF">ODALV1_LOCUS25759</name>
</gene>
<keyword evidence="1" id="KW-0812">Transmembrane</keyword>
<evidence type="ECO:0000313" key="2">
    <source>
        <dbReference type="EMBL" id="CAL8134948.1"/>
    </source>
</evidence>
<evidence type="ECO:0000313" key="3">
    <source>
        <dbReference type="Proteomes" id="UP001642540"/>
    </source>
</evidence>
<keyword evidence="1" id="KW-1133">Transmembrane helix</keyword>
<proteinExistence type="predicted"/>
<feature type="transmembrane region" description="Helical" evidence="1">
    <location>
        <begin position="12"/>
        <end position="31"/>
    </location>
</feature>
<keyword evidence="1" id="KW-0472">Membrane</keyword>
<sequence>MGIDLNSKVGLLKIATVILLLSSLIPVYIAYFNSDYLYPARTQFQTPEDHCNDVRKIFPERSSCPQTWMATVAIIIISIAFFASFIILIVLIFVDLGSIFKTIDFIGHIVGGVLVLIAGIFVVVLAIQTFNLQSCVYQCSGKPEQQYLFCRESESVCVRNREQTYYPITALIAGIFAVFGGIVYVVTGILLHKQ</sequence>
<feature type="transmembrane region" description="Helical" evidence="1">
    <location>
        <begin position="168"/>
        <end position="191"/>
    </location>
</feature>
<keyword evidence="3" id="KW-1185">Reference proteome</keyword>
<name>A0ABP1RST7_9HEXA</name>
<protein>
    <submittedName>
        <fullName evidence="2">Uncharacterized protein</fullName>
    </submittedName>
</protein>
<dbReference type="EMBL" id="CAXLJM020000107">
    <property type="protein sequence ID" value="CAL8134948.1"/>
    <property type="molecule type" value="Genomic_DNA"/>
</dbReference>
<feature type="transmembrane region" description="Helical" evidence="1">
    <location>
        <begin position="105"/>
        <end position="127"/>
    </location>
</feature>
<comment type="caution">
    <text evidence="2">The sequence shown here is derived from an EMBL/GenBank/DDBJ whole genome shotgun (WGS) entry which is preliminary data.</text>
</comment>
<accession>A0ABP1RST7</accession>
<evidence type="ECO:0000256" key="1">
    <source>
        <dbReference type="SAM" id="Phobius"/>
    </source>
</evidence>